<dbReference type="EMBL" id="LSSL01006769">
    <property type="protein sequence ID" value="OLY78300.1"/>
    <property type="molecule type" value="Genomic_DNA"/>
</dbReference>
<gene>
    <name evidence="7" type="ORF">AYI68_g7649</name>
</gene>
<accession>A0A1R0GN40</accession>
<evidence type="ECO:0000313" key="7">
    <source>
        <dbReference type="EMBL" id="OLY78300.1"/>
    </source>
</evidence>
<feature type="region of interest" description="Disordered" evidence="5">
    <location>
        <begin position="249"/>
        <end position="278"/>
    </location>
</feature>
<keyword evidence="2" id="KW-0963">Cytoplasm</keyword>
<sequence length="437" mass="50079">MTAPAAFVLSPAPADYQGAKVHSKPTFRDGSSVTLAGKYVTYLKDVLADVELSSKGDHFDMFKLKEAISEAASRAESVLEVVEEEEIEDEELLNISAREWKKQDHYAILGLSKLRYKATPDDIIKQHRKKVLKHHPDKKIAAAGGVLNPQFDEYYKCIQKAYETLIDPVRRRQFDSVDPGFEDFEPVTVNKKDFFKVYGPVFELEGRFSKKQPVPPLGNAKSTKEQTESFYNFFYNFDSWRSFEYLDQEETEGSENRDNKRYIEKKNKNARDKAKKEDNARLRTLVDEVLKQDPRIAKYKEEDKKKRNFKKDQREAEEKLALEKKLKEEQEAARIAQEALEAEKALKENAKKDKEAVRRIIKKEKKTLKSILKDNNYLLASPEPATPEQIGARLDELDKIIAANKEAESLTKVRTELEAALSSGTGNDVFISILSTI</sequence>
<dbReference type="InterPro" id="IPR042569">
    <property type="entry name" value="RAC_head_sf"/>
</dbReference>
<dbReference type="OrthoDB" id="1690618at2759"/>
<dbReference type="Pfam" id="PF16717">
    <property type="entry name" value="RAC_head"/>
    <property type="match status" value="1"/>
</dbReference>
<dbReference type="Pfam" id="PF21884">
    <property type="entry name" value="ZUO1-like_ZHD"/>
    <property type="match status" value="1"/>
</dbReference>
<keyword evidence="3" id="KW-0143">Chaperone</keyword>
<dbReference type="CDD" id="cd06257">
    <property type="entry name" value="DnaJ"/>
    <property type="match status" value="1"/>
</dbReference>
<dbReference type="PROSITE" id="PS00636">
    <property type="entry name" value="DNAJ_1"/>
    <property type="match status" value="1"/>
</dbReference>
<dbReference type="Pfam" id="PF00226">
    <property type="entry name" value="DnaJ"/>
    <property type="match status" value="1"/>
</dbReference>
<dbReference type="GO" id="GO:0006450">
    <property type="term" value="P:regulation of translational fidelity"/>
    <property type="evidence" value="ECO:0007669"/>
    <property type="project" value="InterPro"/>
</dbReference>
<dbReference type="InterPro" id="IPR032003">
    <property type="entry name" value="RAC_head"/>
</dbReference>
<dbReference type="GO" id="GO:0051083">
    <property type="term" value="P:'de novo' cotranslational protein folding"/>
    <property type="evidence" value="ECO:0007669"/>
    <property type="project" value="InterPro"/>
</dbReference>
<dbReference type="SUPFAM" id="SSF46565">
    <property type="entry name" value="Chaperone J-domain"/>
    <property type="match status" value="1"/>
</dbReference>
<dbReference type="GO" id="GO:0005829">
    <property type="term" value="C:cytosol"/>
    <property type="evidence" value="ECO:0007669"/>
    <property type="project" value="TreeGrafter"/>
</dbReference>
<dbReference type="PANTHER" id="PTHR43999">
    <property type="entry name" value="DNAJ HOMOLOG SUBFAMILY C MEMBER 2"/>
    <property type="match status" value="1"/>
</dbReference>
<dbReference type="InterPro" id="IPR036869">
    <property type="entry name" value="J_dom_sf"/>
</dbReference>
<dbReference type="GO" id="GO:0030544">
    <property type="term" value="F:Hsp70 protein binding"/>
    <property type="evidence" value="ECO:0007669"/>
    <property type="project" value="InterPro"/>
</dbReference>
<dbReference type="GO" id="GO:0043022">
    <property type="term" value="F:ribosome binding"/>
    <property type="evidence" value="ECO:0007669"/>
    <property type="project" value="InterPro"/>
</dbReference>
<dbReference type="Proteomes" id="UP000187455">
    <property type="component" value="Unassembled WGS sequence"/>
</dbReference>
<dbReference type="STRING" id="133383.A0A1R0GN40"/>
<name>A0A1R0GN40_9FUNG</name>
<feature type="compositionally biased region" description="Basic and acidic residues" evidence="5">
    <location>
        <begin position="254"/>
        <end position="278"/>
    </location>
</feature>
<dbReference type="AlphaFoldDB" id="A0A1R0GN40"/>
<reference evidence="7 8" key="1">
    <citation type="journal article" date="2016" name="Mol. Biol. Evol.">
        <title>Genome-Wide Survey of Gut Fungi (Harpellales) Reveals the First Horizontally Transferred Ubiquitin Gene from a Mosquito Host.</title>
        <authorList>
            <person name="Wang Y."/>
            <person name="White M.M."/>
            <person name="Kvist S."/>
            <person name="Moncalvo J.M."/>
        </authorList>
    </citation>
    <scope>NUCLEOTIDE SEQUENCE [LARGE SCALE GENOMIC DNA]</scope>
    <source>
        <strain evidence="7 8">ALG-7-W6</strain>
    </source>
</reference>
<evidence type="ECO:0000256" key="2">
    <source>
        <dbReference type="ARBA" id="ARBA00022490"/>
    </source>
</evidence>
<evidence type="ECO:0000313" key="8">
    <source>
        <dbReference type="Proteomes" id="UP000187455"/>
    </source>
</evidence>
<comment type="subcellular location">
    <subcellularLocation>
        <location evidence="1">Cytoplasm</location>
    </subcellularLocation>
</comment>
<dbReference type="InterPro" id="IPR001623">
    <property type="entry name" value="DnaJ_domain"/>
</dbReference>
<protein>
    <submittedName>
        <fullName evidence="7">Zuotin</fullName>
    </submittedName>
</protein>
<keyword evidence="4" id="KW-0175">Coiled coil</keyword>
<feature type="domain" description="J" evidence="6">
    <location>
        <begin position="104"/>
        <end position="178"/>
    </location>
</feature>
<feature type="coiled-coil region" evidence="4">
    <location>
        <begin position="299"/>
        <end position="367"/>
    </location>
</feature>
<dbReference type="SMART" id="SM00271">
    <property type="entry name" value="DnaJ"/>
    <property type="match status" value="1"/>
</dbReference>
<evidence type="ECO:0000256" key="3">
    <source>
        <dbReference type="ARBA" id="ARBA00023186"/>
    </source>
</evidence>
<dbReference type="Gene3D" id="1.10.8.840">
    <property type="entry name" value="Ribosome-associated complex head domain"/>
    <property type="match status" value="1"/>
</dbReference>
<comment type="caution">
    <text evidence="7">The sequence shown here is derived from an EMBL/GenBank/DDBJ whole genome shotgun (WGS) entry which is preliminary data.</text>
</comment>
<dbReference type="InterPro" id="IPR054076">
    <property type="entry name" value="ZUO1-like_ZHD"/>
</dbReference>
<proteinExistence type="predicted"/>
<evidence type="ECO:0000259" key="6">
    <source>
        <dbReference type="PROSITE" id="PS50076"/>
    </source>
</evidence>
<dbReference type="InterPro" id="IPR044634">
    <property type="entry name" value="Zuotin/DnaJC2"/>
</dbReference>
<dbReference type="Gene3D" id="1.10.287.110">
    <property type="entry name" value="DnaJ domain"/>
    <property type="match status" value="1"/>
</dbReference>
<keyword evidence="8" id="KW-1185">Reference proteome</keyword>
<evidence type="ECO:0000256" key="5">
    <source>
        <dbReference type="SAM" id="MobiDB-lite"/>
    </source>
</evidence>
<dbReference type="PROSITE" id="PS50076">
    <property type="entry name" value="DNAJ_2"/>
    <property type="match status" value="1"/>
</dbReference>
<evidence type="ECO:0000256" key="4">
    <source>
        <dbReference type="SAM" id="Coils"/>
    </source>
</evidence>
<organism evidence="7 8">
    <name type="scientific">Smittium mucronatum</name>
    <dbReference type="NCBI Taxonomy" id="133383"/>
    <lineage>
        <taxon>Eukaryota</taxon>
        <taxon>Fungi</taxon>
        <taxon>Fungi incertae sedis</taxon>
        <taxon>Zoopagomycota</taxon>
        <taxon>Kickxellomycotina</taxon>
        <taxon>Harpellomycetes</taxon>
        <taxon>Harpellales</taxon>
        <taxon>Legeriomycetaceae</taxon>
        <taxon>Smittium</taxon>
    </lineage>
</organism>
<dbReference type="PANTHER" id="PTHR43999:SF1">
    <property type="entry name" value="DNAJ HOMOLOG SUBFAMILY C MEMBER 2"/>
    <property type="match status" value="1"/>
</dbReference>
<dbReference type="InterPro" id="IPR018253">
    <property type="entry name" value="DnaJ_domain_CS"/>
</dbReference>
<evidence type="ECO:0000256" key="1">
    <source>
        <dbReference type="ARBA" id="ARBA00004496"/>
    </source>
</evidence>